<feature type="compositionally biased region" description="Acidic residues" evidence="6">
    <location>
        <begin position="303"/>
        <end position="334"/>
    </location>
</feature>
<reference evidence="10" key="1">
    <citation type="journal article" date="2015" name="Nat. Genet.">
        <title>The genome and transcriptome of the zoonotic hookworm Ancylostoma ceylanicum identify infection-specific gene families.</title>
        <authorList>
            <person name="Schwarz E.M."/>
            <person name="Hu Y."/>
            <person name="Antoshechkin I."/>
            <person name="Miller M.M."/>
            <person name="Sternberg P.W."/>
            <person name="Aroian R.V."/>
        </authorList>
    </citation>
    <scope>NUCLEOTIDE SEQUENCE</scope>
    <source>
        <strain evidence="10">HY135</strain>
    </source>
</reference>
<dbReference type="SUPFAM" id="SSF52113">
    <property type="entry name" value="BRCT domain"/>
    <property type="match status" value="1"/>
</dbReference>
<name>A0A016VKU1_9BILA</name>
<feature type="compositionally biased region" description="Low complexity" evidence="6">
    <location>
        <begin position="291"/>
        <end position="302"/>
    </location>
</feature>
<evidence type="ECO:0000256" key="5">
    <source>
        <dbReference type="ARBA" id="ARBA00023242"/>
    </source>
</evidence>
<feature type="chain" id="PRO_5001493579" description="BRCT domain-containing protein" evidence="7">
    <location>
        <begin position="28"/>
        <end position="483"/>
    </location>
</feature>
<dbReference type="EMBL" id="JARK01001345">
    <property type="protein sequence ID" value="EYC27617.1"/>
    <property type="molecule type" value="Genomic_DNA"/>
</dbReference>
<evidence type="ECO:0000256" key="2">
    <source>
        <dbReference type="ARBA" id="ARBA00007025"/>
    </source>
</evidence>
<keyword evidence="10" id="KW-1185">Reference proteome</keyword>
<dbReference type="InterPro" id="IPR043472">
    <property type="entry name" value="Macro_dom-like"/>
</dbReference>
<dbReference type="Proteomes" id="UP000024635">
    <property type="component" value="Unassembled WGS sequence"/>
</dbReference>
<evidence type="ECO:0000256" key="4">
    <source>
        <dbReference type="ARBA" id="ARBA00022840"/>
    </source>
</evidence>
<dbReference type="InterPro" id="IPR031053">
    <property type="entry name" value="ALC1"/>
</dbReference>
<feature type="domain" description="BRCT" evidence="8">
    <location>
        <begin position="387"/>
        <end position="477"/>
    </location>
</feature>
<dbReference type="Gene3D" id="3.40.50.10190">
    <property type="entry name" value="BRCT domain"/>
    <property type="match status" value="1"/>
</dbReference>
<evidence type="ECO:0000313" key="10">
    <source>
        <dbReference type="Proteomes" id="UP000024635"/>
    </source>
</evidence>
<feature type="compositionally biased region" description="Low complexity" evidence="6">
    <location>
        <begin position="362"/>
        <end position="377"/>
    </location>
</feature>
<keyword evidence="4" id="KW-0067">ATP-binding</keyword>
<evidence type="ECO:0000259" key="8">
    <source>
        <dbReference type="PROSITE" id="PS50172"/>
    </source>
</evidence>
<dbReference type="OrthoDB" id="5848999at2759"/>
<comment type="similarity">
    <text evidence="2">Belongs to the SNF2/RAD54 helicase family.</text>
</comment>
<feature type="compositionally biased region" description="Pro residues" evidence="6">
    <location>
        <begin position="240"/>
        <end position="250"/>
    </location>
</feature>
<dbReference type="InterPro" id="IPR036420">
    <property type="entry name" value="BRCT_dom_sf"/>
</dbReference>
<dbReference type="GO" id="GO:0006281">
    <property type="term" value="P:DNA repair"/>
    <property type="evidence" value="ECO:0007669"/>
    <property type="project" value="InterPro"/>
</dbReference>
<dbReference type="GO" id="GO:0006338">
    <property type="term" value="P:chromatin remodeling"/>
    <property type="evidence" value="ECO:0007669"/>
    <property type="project" value="InterPro"/>
</dbReference>
<keyword evidence="7" id="KW-0732">Signal</keyword>
<dbReference type="GO" id="GO:0005634">
    <property type="term" value="C:nucleus"/>
    <property type="evidence" value="ECO:0007669"/>
    <property type="project" value="UniProtKB-SubCell"/>
</dbReference>
<proteinExistence type="inferred from homology"/>
<comment type="subcellular location">
    <subcellularLocation>
        <location evidence="1">Nucleus</location>
    </subcellularLocation>
</comment>
<evidence type="ECO:0000313" key="9">
    <source>
        <dbReference type="EMBL" id="EYC27617.1"/>
    </source>
</evidence>
<dbReference type="SMART" id="SM00292">
    <property type="entry name" value="BRCT"/>
    <property type="match status" value="1"/>
</dbReference>
<feature type="signal peptide" evidence="7">
    <location>
        <begin position="1"/>
        <end position="27"/>
    </location>
</feature>
<feature type="compositionally biased region" description="Acidic residues" evidence="6">
    <location>
        <begin position="278"/>
        <end position="290"/>
    </location>
</feature>
<dbReference type="GO" id="GO:0003678">
    <property type="term" value="F:DNA helicase activity"/>
    <property type="evidence" value="ECO:0007669"/>
    <property type="project" value="InterPro"/>
</dbReference>
<protein>
    <recommendedName>
        <fullName evidence="8">BRCT domain-containing protein</fullName>
    </recommendedName>
</protein>
<sequence>MCLATYHYLLQMINRAWFLVVLSLAFCEESGMRKETFARSKHIYDNGLCHQLRSLVADVSEAIPLYYVHGDVTKPQREEGDHSKCQLILHCVDNSGTFGSRGIFAALRAKDPSIADRYELISHMGDMKMGDAHLINDVKDMRGPPGDEQQPSTSADVSEAVVLFVAQSSKHRDEIRPTILEQCFTRIGEYARHCDASVHMARIGYGTSLSWYTVERLIKKCISDHGVPTYIYYFARQHRPQPPSPPPQSPRAPTKRPKPALRGPSKRPKVEKTSGDFVVDDEDEEEDEESSSSSASSSASENDWSEDDGEEEEEEDTSDEGSSADEEIDDEELEELKIRRRSRRQPLRDVRSRYSDRKRMISNNSNSESSEEANVSESDTEGYHTPQHLPPFTDMAVSLYGMDKNVAEKLTDIIVENEGYVITDKSELKDATHAVVDPETAGDSEKFEEFKKLFDVDCVFVEENWISDCVEARKKLDALLNEP</sequence>
<evidence type="ECO:0000256" key="1">
    <source>
        <dbReference type="ARBA" id="ARBA00004123"/>
    </source>
</evidence>
<evidence type="ECO:0000256" key="6">
    <source>
        <dbReference type="SAM" id="MobiDB-lite"/>
    </source>
</evidence>
<dbReference type="Gene3D" id="3.40.220.10">
    <property type="entry name" value="Leucine Aminopeptidase, subunit E, domain 1"/>
    <property type="match status" value="1"/>
</dbReference>
<dbReference type="PANTHER" id="PTHR47157:SF1">
    <property type="entry name" value="CHROMODOMAIN-HELICASE-DNA-BINDING PROTEIN 1-LIKE"/>
    <property type="match status" value="1"/>
</dbReference>
<dbReference type="GO" id="GO:0005524">
    <property type="term" value="F:ATP binding"/>
    <property type="evidence" value="ECO:0007669"/>
    <property type="project" value="UniProtKB-KW"/>
</dbReference>
<dbReference type="SUPFAM" id="SSF52949">
    <property type="entry name" value="Macro domain-like"/>
    <property type="match status" value="1"/>
</dbReference>
<evidence type="ECO:0000256" key="3">
    <source>
        <dbReference type="ARBA" id="ARBA00022741"/>
    </source>
</evidence>
<keyword evidence="3" id="KW-0547">Nucleotide-binding</keyword>
<keyword evidence="5" id="KW-0539">Nucleus</keyword>
<organism evidence="9 10">
    <name type="scientific">Ancylostoma ceylanicum</name>
    <dbReference type="NCBI Taxonomy" id="53326"/>
    <lineage>
        <taxon>Eukaryota</taxon>
        <taxon>Metazoa</taxon>
        <taxon>Ecdysozoa</taxon>
        <taxon>Nematoda</taxon>
        <taxon>Chromadorea</taxon>
        <taxon>Rhabditida</taxon>
        <taxon>Rhabditina</taxon>
        <taxon>Rhabditomorpha</taxon>
        <taxon>Strongyloidea</taxon>
        <taxon>Ancylostomatidae</taxon>
        <taxon>Ancylostomatinae</taxon>
        <taxon>Ancylostoma</taxon>
    </lineage>
</organism>
<dbReference type="AlphaFoldDB" id="A0A016VKU1"/>
<dbReference type="InterPro" id="IPR001357">
    <property type="entry name" value="BRCT_dom"/>
</dbReference>
<dbReference type="PROSITE" id="PS50172">
    <property type="entry name" value="BRCT"/>
    <property type="match status" value="1"/>
</dbReference>
<comment type="caution">
    <text evidence="9">The sequence shown here is derived from an EMBL/GenBank/DDBJ whole genome shotgun (WGS) entry which is preliminary data.</text>
</comment>
<accession>A0A016VKU1</accession>
<feature type="compositionally biased region" description="Basic and acidic residues" evidence="6">
    <location>
        <begin position="346"/>
        <end position="359"/>
    </location>
</feature>
<evidence type="ECO:0000256" key="7">
    <source>
        <dbReference type="SAM" id="SignalP"/>
    </source>
</evidence>
<feature type="compositionally biased region" description="Basic residues" evidence="6">
    <location>
        <begin position="253"/>
        <end position="267"/>
    </location>
</feature>
<dbReference type="PANTHER" id="PTHR47157">
    <property type="entry name" value="CHROMODOMAIN-HELICASE-DNA-BINDING PROTEIN 1-LIKE"/>
    <property type="match status" value="1"/>
</dbReference>
<gene>
    <name evidence="9" type="primary">Acey_s0009.g826</name>
    <name evidence="9" type="ORF">Y032_0009g826</name>
</gene>
<feature type="region of interest" description="Disordered" evidence="6">
    <location>
        <begin position="237"/>
        <end position="386"/>
    </location>
</feature>
<dbReference type="STRING" id="53326.A0A016VKU1"/>